<feature type="transmembrane region" description="Helical" evidence="1">
    <location>
        <begin position="134"/>
        <end position="153"/>
    </location>
</feature>
<gene>
    <name evidence="2" type="ORF">SAMN04488132_104242</name>
</gene>
<evidence type="ECO:0000256" key="1">
    <source>
        <dbReference type="SAM" id="Phobius"/>
    </source>
</evidence>
<evidence type="ECO:0000313" key="2">
    <source>
        <dbReference type="EMBL" id="SJZ78228.1"/>
    </source>
</evidence>
<feature type="transmembrane region" description="Helical" evidence="1">
    <location>
        <begin position="12"/>
        <end position="30"/>
    </location>
</feature>
<organism evidence="2 3">
    <name type="scientific">Sediminibacterium ginsengisoli</name>
    <dbReference type="NCBI Taxonomy" id="413434"/>
    <lineage>
        <taxon>Bacteria</taxon>
        <taxon>Pseudomonadati</taxon>
        <taxon>Bacteroidota</taxon>
        <taxon>Chitinophagia</taxon>
        <taxon>Chitinophagales</taxon>
        <taxon>Chitinophagaceae</taxon>
        <taxon>Sediminibacterium</taxon>
    </lineage>
</organism>
<dbReference type="AlphaFoldDB" id="A0A1T4NHI8"/>
<keyword evidence="1" id="KW-1133">Transmembrane helix</keyword>
<proteinExistence type="predicted"/>
<dbReference type="EMBL" id="FUWH01000004">
    <property type="protein sequence ID" value="SJZ78228.1"/>
    <property type="molecule type" value="Genomic_DNA"/>
</dbReference>
<feature type="transmembrane region" description="Helical" evidence="1">
    <location>
        <begin position="82"/>
        <end position="100"/>
    </location>
</feature>
<dbReference type="RefSeq" id="WP_139367074.1">
    <property type="nucleotide sequence ID" value="NZ_FUWH01000004.1"/>
</dbReference>
<reference evidence="2 3" key="1">
    <citation type="submission" date="2017-02" db="EMBL/GenBank/DDBJ databases">
        <authorList>
            <person name="Peterson S.W."/>
        </authorList>
    </citation>
    <scope>NUCLEOTIDE SEQUENCE [LARGE SCALE GENOMIC DNA]</scope>
    <source>
        <strain evidence="2 3">DSM 22335</strain>
    </source>
</reference>
<sequence length="191" mass="22350">MKQPRYTVKMGAFMDGLYGAVIAVGLINYVKDIATQDTPVDLADAFRWSSLFHLLFTLITITIVSHDWLAYKRADAEEERRLIHHFPNILALFFIAQMFNSTTFELLPFWYFFGTWYVLCSVVNSIFSKAQRHVYLRYVIYLLICGIAIWLFYFEKCSLAWAYGFLIVSTAIIFYTWDITDKERTKKNPAA</sequence>
<feature type="transmembrane region" description="Helical" evidence="1">
    <location>
        <begin position="106"/>
        <end position="127"/>
    </location>
</feature>
<name>A0A1T4NHI8_9BACT</name>
<dbReference type="Proteomes" id="UP000190888">
    <property type="component" value="Unassembled WGS sequence"/>
</dbReference>
<feature type="transmembrane region" description="Helical" evidence="1">
    <location>
        <begin position="50"/>
        <end position="70"/>
    </location>
</feature>
<keyword evidence="1" id="KW-0472">Membrane</keyword>
<dbReference type="STRING" id="413434.SAMN04488132_104242"/>
<keyword evidence="1" id="KW-0812">Transmembrane</keyword>
<accession>A0A1T4NHI8</accession>
<evidence type="ECO:0000313" key="3">
    <source>
        <dbReference type="Proteomes" id="UP000190888"/>
    </source>
</evidence>
<keyword evidence="3" id="KW-1185">Reference proteome</keyword>
<feature type="transmembrane region" description="Helical" evidence="1">
    <location>
        <begin position="159"/>
        <end position="177"/>
    </location>
</feature>
<protein>
    <submittedName>
        <fullName evidence="2">Uncharacterized protein</fullName>
    </submittedName>
</protein>